<keyword evidence="4" id="KW-1185">Reference proteome</keyword>
<dbReference type="InterPro" id="IPR029030">
    <property type="entry name" value="Caspase-like_dom_sf"/>
</dbReference>
<dbReference type="InterPro" id="IPR001769">
    <property type="entry name" value="Gingipain"/>
</dbReference>
<proteinExistence type="predicted"/>
<dbReference type="Gene3D" id="3.40.50.10390">
    <property type="entry name" value="Gingipain r, domain 1"/>
    <property type="match status" value="1"/>
</dbReference>
<protein>
    <submittedName>
        <fullName evidence="3">Peptidase C25</fullName>
    </submittedName>
</protein>
<dbReference type="Proteomes" id="UP000658258">
    <property type="component" value="Unassembled WGS sequence"/>
</dbReference>
<evidence type="ECO:0000259" key="2">
    <source>
        <dbReference type="Pfam" id="PF01364"/>
    </source>
</evidence>
<dbReference type="InterPro" id="IPR029031">
    <property type="entry name" value="Gingipain_N_sf"/>
</dbReference>
<dbReference type="CDD" id="cd02258">
    <property type="entry name" value="Peptidase_C25_N"/>
    <property type="match status" value="1"/>
</dbReference>
<dbReference type="Gene3D" id="2.60.40.4070">
    <property type="match status" value="1"/>
</dbReference>
<accession>A0ABQ3I577</accession>
<reference evidence="4" key="1">
    <citation type="journal article" date="2019" name="Int. J. Syst. Evol. Microbiol.">
        <title>The Global Catalogue of Microorganisms (GCM) 10K type strain sequencing project: providing services to taxonomists for standard genome sequencing and annotation.</title>
        <authorList>
            <consortium name="The Broad Institute Genomics Platform"/>
            <consortium name="The Broad Institute Genome Sequencing Center for Infectious Disease"/>
            <person name="Wu L."/>
            <person name="Ma J."/>
        </authorList>
    </citation>
    <scope>NUCLEOTIDE SEQUENCE [LARGE SCALE GENOMIC DNA]</scope>
    <source>
        <strain evidence="4">CGMCC 1.15111</strain>
    </source>
</reference>
<dbReference type="NCBIfam" id="NF033707">
    <property type="entry name" value="T9SS_sortase"/>
    <property type="match status" value="1"/>
</dbReference>
<dbReference type="SUPFAM" id="SSF52129">
    <property type="entry name" value="Caspase-like"/>
    <property type="match status" value="1"/>
</dbReference>
<dbReference type="Pfam" id="PF01364">
    <property type="entry name" value="Peptidase_C25"/>
    <property type="match status" value="1"/>
</dbReference>
<comment type="caution">
    <text evidence="3">The sequence shown here is derived from an EMBL/GenBank/DDBJ whole genome shotgun (WGS) entry which is preliminary data.</text>
</comment>
<feature type="domain" description="Gingipain" evidence="2">
    <location>
        <begin position="384"/>
        <end position="750"/>
    </location>
</feature>
<name>A0ABQ3I577_9BACT</name>
<organism evidence="3 4">
    <name type="scientific">Roseivirga thermotolerans</name>
    <dbReference type="NCBI Taxonomy" id="1758176"/>
    <lineage>
        <taxon>Bacteria</taxon>
        <taxon>Pseudomonadati</taxon>
        <taxon>Bacteroidota</taxon>
        <taxon>Cytophagia</taxon>
        <taxon>Cytophagales</taxon>
        <taxon>Roseivirgaceae</taxon>
        <taxon>Roseivirga</taxon>
    </lineage>
</organism>
<sequence>MQPILHAQQASVLAEGHWVKMGFTSPGVYKISWNKLREMGFSPESIDPRQLAVYGNPGGMLPQSNSDQRPIDLTENAIVVSGANDGVFNENDFILFYVDSPHKTIYDGTTETFQVEKNLYSDSVFYFLTHKPSAGKRARQTPNLGTEHQKITQSRYLFYHENDLINLLSSGREWLGESITSVPISFQHSLTGLAEATQATIHASLVAQAFTTTQASIKVNGSEVGQMNFNAIPNSQYTIKGNIQQNSFSIPLNLLSSGALEVSFSYDRNSSGNAVAYLDKYLVEVEAKAAFQTEQKTLRFTPDHSGLVTYQLETSGNDLVIWNISDPSNIAIQEFSRSNNQAQFGAFAEEQVTYQVFNPSSLPEPLQFKSIANQNLRATPSVDFLIVTHESLISQAERLATFRRTHDLMSVQVASTSQIYNEFSSGRQDIVAIRDFIRHKYDQGNLKYVLFLGKGSFDYKNRVSDNTNFVPTYESRNSIHPLLSYSSDDFFGFMDNDEGFWEESTSGDHQLDIGIGRIPARNYDQAKKAIDKIILYHTHPNTMGNWKSKILFVADDGDRNIHQRDADQLATLVDTTYHQFRVNKFYLDAFEQERKPNGEFSPAAEKALLDAVNQGKLIINFTGHGAEFGWTQERILTFNHIDQWRNTYKMPFLITATCEFGRNDDPNTESGAERLIFKNTGGAIGLLTTARPVFSSTNYRLNEALYGSMLKQNNGEYQRLGDVIKFTKNNSLQGSLNRNFILLGDPSMRLAYPQNQVEITHINEKEPTETDTLRALQPIQVRGRIISNGSVAPNFNGIATIELLDKTQPKITLGSENAPFEYKERDRVLFRGEATVEAGHFTINFTIPKNIDYSFGHGKIQAYAKTNHQEALGSTLSFTLGGTHPSPVTDTAPPEIRIFLNDTLPPPQSPFDPDVLAIVKLRDQTGINISNAVLGQNLLLILNDTLQIDLGETFTTLPDKAGRGMATTLLQGLPEGKHRIEVRARDSHGNAAVEYLEFEVMENSSYITEIKSYPNPFIEETFFKVSHKLVQENLLVSVDIISNQGKPVHRIEQEVLSAEATLEINWNGKDSNQQRLNAGIYFYTLKIVSKTTGKSDFVRRKLIISN</sequence>
<dbReference type="EMBL" id="BNAG01000002">
    <property type="protein sequence ID" value="GHE58872.1"/>
    <property type="molecule type" value="Genomic_DNA"/>
</dbReference>
<evidence type="ECO:0000256" key="1">
    <source>
        <dbReference type="ARBA" id="ARBA00022729"/>
    </source>
</evidence>
<dbReference type="Gene3D" id="3.40.50.1460">
    <property type="match status" value="1"/>
</dbReference>
<evidence type="ECO:0000313" key="4">
    <source>
        <dbReference type="Proteomes" id="UP000658258"/>
    </source>
</evidence>
<evidence type="ECO:0000313" key="3">
    <source>
        <dbReference type="EMBL" id="GHE58872.1"/>
    </source>
</evidence>
<gene>
    <name evidence="3" type="primary">porU</name>
    <name evidence="3" type="ORF">GCM10011340_11780</name>
</gene>
<keyword evidence="1" id="KW-0732">Signal</keyword>